<keyword evidence="2" id="KW-1133">Transmembrane helix</keyword>
<dbReference type="EMBL" id="HG938355">
    <property type="protein sequence ID" value="CDN54702.1"/>
    <property type="molecule type" value="Genomic_DNA"/>
</dbReference>
<name>A0A068T848_NEOGA</name>
<dbReference type="eggNOG" id="ENOG5030261">
    <property type="taxonomic scope" value="Bacteria"/>
</dbReference>
<protein>
    <submittedName>
        <fullName evidence="3">Uncharacterized protein</fullName>
    </submittedName>
</protein>
<dbReference type="RefSeq" id="WP_244447551.1">
    <property type="nucleotide sequence ID" value="NZ_HG938355.1"/>
</dbReference>
<organism evidence="3 4">
    <name type="scientific">Neorhizobium galegae bv. officinalis bv. officinalis str. HAMBI 1141</name>
    <dbReference type="NCBI Taxonomy" id="1028801"/>
    <lineage>
        <taxon>Bacteria</taxon>
        <taxon>Pseudomonadati</taxon>
        <taxon>Pseudomonadota</taxon>
        <taxon>Alphaproteobacteria</taxon>
        <taxon>Hyphomicrobiales</taxon>
        <taxon>Rhizobiaceae</taxon>
        <taxon>Rhizobium/Agrobacterium group</taxon>
        <taxon>Neorhizobium</taxon>
    </lineage>
</organism>
<gene>
    <name evidence="3" type="ORF">RG1141_CH23640</name>
</gene>
<sequence>MKTGPERIPLSERLKDRLASPAAPEAGSTPSPSTSFETDWREALKRAQATIETDIRNFTDANRQHLNEALAMTEADVSRLRSMVQPFFLTMGAVTLLIVLLSFTASWFWAGLMIDRAQNASLWQMGLQINRTSSGKVLTWDVNRLRLITCQAGTDKPPCLKIVQGD</sequence>
<feature type="compositionally biased region" description="Basic and acidic residues" evidence="1">
    <location>
        <begin position="9"/>
        <end position="18"/>
    </location>
</feature>
<keyword evidence="2" id="KW-0472">Membrane</keyword>
<dbReference type="AlphaFoldDB" id="A0A068T848"/>
<feature type="compositionally biased region" description="Polar residues" evidence="1">
    <location>
        <begin position="28"/>
        <end position="37"/>
    </location>
</feature>
<feature type="transmembrane region" description="Helical" evidence="2">
    <location>
        <begin position="87"/>
        <end position="109"/>
    </location>
</feature>
<feature type="region of interest" description="Disordered" evidence="1">
    <location>
        <begin position="1"/>
        <end position="37"/>
    </location>
</feature>
<dbReference type="PATRIC" id="fig|1028801.3.peg.2406"/>
<reference evidence="4" key="1">
    <citation type="journal article" date="2014" name="BMC Genomics">
        <title>Genome sequencing of two Neorhizobium galegae strains reveals a noeT gene responsible for the unusual acetylation of the nodulation factors.</title>
        <authorList>
            <person name="Osterman J."/>
            <person name="Marsh J."/>
            <person name="Laine P.K."/>
            <person name="Zeng Z."/>
            <person name="Alatalo E."/>
            <person name="Sullivan J.T."/>
            <person name="Young J.P."/>
            <person name="Thomas-Oates J."/>
            <person name="Paulin L."/>
            <person name="Lindstrom K."/>
        </authorList>
    </citation>
    <scope>NUCLEOTIDE SEQUENCE [LARGE SCALE GENOMIC DNA]</scope>
    <source>
        <strain evidence="4">HAMBI 1141</strain>
    </source>
</reference>
<dbReference type="KEGG" id="ngl:RG1141_CH23640"/>
<accession>A0A068T848</accession>
<evidence type="ECO:0000256" key="1">
    <source>
        <dbReference type="SAM" id="MobiDB-lite"/>
    </source>
</evidence>
<proteinExistence type="predicted"/>
<evidence type="ECO:0000313" key="3">
    <source>
        <dbReference type="EMBL" id="CDN54702.1"/>
    </source>
</evidence>
<dbReference type="Proteomes" id="UP000028186">
    <property type="component" value="Chromosome I"/>
</dbReference>
<keyword evidence="2" id="KW-0812">Transmembrane</keyword>
<dbReference type="HOGENOM" id="CLU_1600950_0_0_5"/>
<evidence type="ECO:0000313" key="4">
    <source>
        <dbReference type="Proteomes" id="UP000028186"/>
    </source>
</evidence>
<evidence type="ECO:0000256" key="2">
    <source>
        <dbReference type="SAM" id="Phobius"/>
    </source>
</evidence>